<dbReference type="InterPro" id="IPR036388">
    <property type="entry name" value="WH-like_DNA-bd_sf"/>
</dbReference>
<dbReference type="Gene3D" id="1.10.1740.10">
    <property type="match status" value="1"/>
</dbReference>
<evidence type="ECO:0000256" key="2">
    <source>
        <dbReference type="ARBA" id="ARBA00023015"/>
    </source>
</evidence>
<feature type="domain" description="RNA polymerase sigma-70 region 2" evidence="5">
    <location>
        <begin position="17"/>
        <end position="81"/>
    </location>
</feature>
<dbReference type="SUPFAM" id="SSF88659">
    <property type="entry name" value="Sigma3 and sigma4 domains of RNA polymerase sigma factors"/>
    <property type="match status" value="1"/>
</dbReference>
<protein>
    <recommendedName>
        <fullName evidence="9">RNA polymerase sigma-70 region 2 domain-containing protein</fullName>
    </recommendedName>
</protein>
<feature type="domain" description="RNA polymerase sigma factor 70 region 4 type 2" evidence="6">
    <location>
        <begin position="108"/>
        <end position="158"/>
    </location>
</feature>
<dbReference type="NCBIfam" id="TIGR02937">
    <property type="entry name" value="sigma70-ECF"/>
    <property type="match status" value="1"/>
</dbReference>
<reference evidence="7 8" key="1">
    <citation type="journal article" date="2016" name="Nat. Commun.">
        <title>Thousands of microbial genomes shed light on interconnected biogeochemical processes in an aquifer system.</title>
        <authorList>
            <person name="Anantharaman K."/>
            <person name="Brown C.T."/>
            <person name="Hug L.A."/>
            <person name="Sharon I."/>
            <person name="Castelle C.J."/>
            <person name="Probst A.J."/>
            <person name="Thomas B.C."/>
            <person name="Singh A."/>
            <person name="Wilkins M.J."/>
            <person name="Karaoz U."/>
            <person name="Brodie E.L."/>
            <person name="Williams K.H."/>
            <person name="Hubbard S.S."/>
            <person name="Banfield J.F."/>
        </authorList>
    </citation>
    <scope>NUCLEOTIDE SEQUENCE [LARGE SCALE GENOMIC DNA]</scope>
</reference>
<comment type="caution">
    <text evidence="7">The sequence shown here is derived from an EMBL/GenBank/DDBJ whole genome shotgun (WGS) entry which is preliminary data.</text>
</comment>
<dbReference type="EMBL" id="MFKV01000002">
    <property type="protein sequence ID" value="OGG51119.1"/>
    <property type="molecule type" value="Genomic_DNA"/>
</dbReference>
<dbReference type="Gene3D" id="1.10.10.10">
    <property type="entry name" value="Winged helix-like DNA-binding domain superfamily/Winged helix DNA-binding domain"/>
    <property type="match status" value="1"/>
</dbReference>
<dbReference type="Proteomes" id="UP000178370">
    <property type="component" value="Unassembled WGS sequence"/>
</dbReference>
<dbReference type="GO" id="GO:0003677">
    <property type="term" value="F:DNA binding"/>
    <property type="evidence" value="ECO:0007669"/>
    <property type="project" value="InterPro"/>
</dbReference>
<keyword evidence="3" id="KW-0731">Sigma factor</keyword>
<dbReference type="Pfam" id="PF04542">
    <property type="entry name" value="Sigma70_r2"/>
    <property type="match status" value="1"/>
</dbReference>
<dbReference type="InterPro" id="IPR039425">
    <property type="entry name" value="RNA_pol_sigma-70-like"/>
</dbReference>
<evidence type="ECO:0000313" key="7">
    <source>
        <dbReference type="EMBL" id="OGG51119.1"/>
    </source>
</evidence>
<dbReference type="InterPro" id="IPR013325">
    <property type="entry name" value="RNA_pol_sigma_r2"/>
</dbReference>
<dbReference type="PANTHER" id="PTHR43133:SF25">
    <property type="entry name" value="RNA POLYMERASE SIGMA FACTOR RFAY-RELATED"/>
    <property type="match status" value="1"/>
</dbReference>
<keyword evidence="4" id="KW-0804">Transcription</keyword>
<dbReference type="STRING" id="1798482.A2763_02140"/>
<dbReference type="InterPro" id="IPR007627">
    <property type="entry name" value="RNA_pol_sigma70_r2"/>
</dbReference>
<dbReference type="SUPFAM" id="SSF88946">
    <property type="entry name" value="Sigma2 domain of RNA polymerase sigma factors"/>
    <property type="match status" value="1"/>
</dbReference>
<comment type="similarity">
    <text evidence="1">Belongs to the sigma-70 factor family. ECF subfamily.</text>
</comment>
<dbReference type="Pfam" id="PF08281">
    <property type="entry name" value="Sigma70_r4_2"/>
    <property type="match status" value="1"/>
</dbReference>
<evidence type="ECO:0000259" key="6">
    <source>
        <dbReference type="Pfam" id="PF08281"/>
    </source>
</evidence>
<dbReference type="PANTHER" id="PTHR43133">
    <property type="entry name" value="RNA POLYMERASE ECF-TYPE SIGMA FACTO"/>
    <property type="match status" value="1"/>
</dbReference>
<dbReference type="AlphaFoldDB" id="A0A1F6CPJ9"/>
<evidence type="ECO:0000313" key="8">
    <source>
        <dbReference type="Proteomes" id="UP000178370"/>
    </source>
</evidence>
<evidence type="ECO:0000256" key="4">
    <source>
        <dbReference type="ARBA" id="ARBA00023163"/>
    </source>
</evidence>
<organism evidence="7 8">
    <name type="scientific">Candidatus Kaiserbacteria bacterium RIFCSPHIGHO2_01_FULL_54_36</name>
    <dbReference type="NCBI Taxonomy" id="1798482"/>
    <lineage>
        <taxon>Bacteria</taxon>
        <taxon>Candidatus Kaiseribacteriota</taxon>
    </lineage>
</organism>
<accession>A0A1F6CPJ9</accession>
<dbReference type="InterPro" id="IPR013249">
    <property type="entry name" value="RNA_pol_sigma70_r4_t2"/>
</dbReference>
<dbReference type="InterPro" id="IPR013324">
    <property type="entry name" value="RNA_pol_sigma_r3/r4-like"/>
</dbReference>
<evidence type="ECO:0008006" key="9">
    <source>
        <dbReference type="Google" id="ProtNLM"/>
    </source>
</evidence>
<name>A0A1F6CPJ9_9BACT</name>
<dbReference type="GO" id="GO:0016987">
    <property type="term" value="F:sigma factor activity"/>
    <property type="evidence" value="ECO:0007669"/>
    <property type="project" value="UniProtKB-KW"/>
</dbReference>
<sequence length="166" mass="18348">MKNHRGSLANIGAALNEMRPKLVRFAMRLGASHEDAEDAVQDTMLAVLKNSDAFDGESTFDTWVMGILKLQTITTYRKNSKYVGGEEYDAAIGRCLVGPAQEVHVELFELLDRVDALTPEKRHALLAHSLGFTHTEVANQCGVPVATVKTRVHYARADIEDRLQVA</sequence>
<dbReference type="GO" id="GO:0006352">
    <property type="term" value="P:DNA-templated transcription initiation"/>
    <property type="evidence" value="ECO:0007669"/>
    <property type="project" value="InterPro"/>
</dbReference>
<keyword evidence="2" id="KW-0805">Transcription regulation</keyword>
<dbReference type="InterPro" id="IPR014284">
    <property type="entry name" value="RNA_pol_sigma-70_dom"/>
</dbReference>
<evidence type="ECO:0000259" key="5">
    <source>
        <dbReference type="Pfam" id="PF04542"/>
    </source>
</evidence>
<gene>
    <name evidence="7" type="ORF">A2763_02140</name>
</gene>
<evidence type="ECO:0000256" key="3">
    <source>
        <dbReference type="ARBA" id="ARBA00023082"/>
    </source>
</evidence>
<proteinExistence type="inferred from homology"/>
<evidence type="ECO:0000256" key="1">
    <source>
        <dbReference type="ARBA" id="ARBA00010641"/>
    </source>
</evidence>